<protein>
    <submittedName>
        <fullName evidence="2">Uncharacterized protein</fullName>
    </submittedName>
</protein>
<dbReference type="AlphaFoldDB" id="A0A368GPG4"/>
<gene>
    <name evidence="2" type="ORF">ANCCAN_07732</name>
</gene>
<keyword evidence="1" id="KW-0472">Membrane</keyword>
<dbReference type="OrthoDB" id="5845118at2759"/>
<organism evidence="2 3">
    <name type="scientific">Ancylostoma caninum</name>
    <name type="common">Dog hookworm</name>
    <dbReference type="NCBI Taxonomy" id="29170"/>
    <lineage>
        <taxon>Eukaryota</taxon>
        <taxon>Metazoa</taxon>
        <taxon>Ecdysozoa</taxon>
        <taxon>Nematoda</taxon>
        <taxon>Chromadorea</taxon>
        <taxon>Rhabditida</taxon>
        <taxon>Rhabditina</taxon>
        <taxon>Rhabditomorpha</taxon>
        <taxon>Strongyloidea</taxon>
        <taxon>Ancylostomatidae</taxon>
        <taxon>Ancylostomatinae</taxon>
        <taxon>Ancylostoma</taxon>
    </lineage>
</organism>
<feature type="transmembrane region" description="Helical" evidence="1">
    <location>
        <begin position="128"/>
        <end position="144"/>
    </location>
</feature>
<accession>A0A368GPG4</accession>
<dbReference type="EMBL" id="JOJR01000083">
    <property type="protein sequence ID" value="RCN46271.1"/>
    <property type="molecule type" value="Genomic_DNA"/>
</dbReference>
<evidence type="ECO:0000313" key="2">
    <source>
        <dbReference type="EMBL" id="RCN46271.1"/>
    </source>
</evidence>
<keyword evidence="3" id="KW-1185">Reference proteome</keyword>
<name>A0A368GPG4_ANCCA</name>
<comment type="caution">
    <text evidence="2">The sequence shown here is derived from an EMBL/GenBank/DDBJ whole genome shotgun (WGS) entry which is preliminary data.</text>
</comment>
<keyword evidence="1" id="KW-1133">Transmembrane helix</keyword>
<proteinExistence type="predicted"/>
<evidence type="ECO:0000313" key="3">
    <source>
        <dbReference type="Proteomes" id="UP000252519"/>
    </source>
</evidence>
<sequence length="179" mass="20224">MNTRSHALPDNVTTDQLTGAWVAVTKTMRDTSVTKEKRMEKIMHILKGITEVSPKSLEALLEISDYEWKLINNASPKVKNFYNKAHDLATDINFHKMDRDKKRAVAAKLLNSISETEDKEMEEITRKVMLLLLVIVVVCFVVHADDEDASVKAQQTQLNGSDWFGAQFSADDCILANRS</sequence>
<reference evidence="2 3" key="1">
    <citation type="submission" date="2014-10" db="EMBL/GenBank/DDBJ databases">
        <title>Draft genome of the hookworm Ancylostoma caninum.</title>
        <authorList>
            <person name="Mitreva M."/>
        </authorList>
    </citation>
    <scope>NUCLEOTIDE SEQUENCE [LARGE SCALE GENOMIC DNA]</scope>
    <source>
        <strain evidence="2 3">Baltimore</strain>
    </source>
</reference>
<evidence type="ECO:0000256" key="1">
    <source>
        <dbReference type="SAM" id="Phobius"/>
    </source>
</evidence>
<keyword evidence="1" id="KW-0812">Transmembrane</keyword>
<dbReference type="Proteomes" id="UP000252519">
    <property type="component" value="Unassembled WGS sequence"/>
</dbReference>